<sequence>MKLLEWLVVMFLIAAGLYCLSMAATGMSMGAGSDHWLHTLLTVCLWTAFPLIAVGIWLAVRHFKKK</sequence>
<keyword evidence="1" id="KW-0812">Transmembrane</keyword>
<reference evidence="2 3" key="1">
    <citation type="submission" date="2021-01" db="EMBL/GenBank/DDBJ databases">
        <title>Tumebacillus sp. strain ITR2 16S ribosomal RNA gene Genome sequencing and assembly.</title>
        <authorList>
            <person name="Kang M."/>
        </authorList>
    </citation>
    <scope>NUCLEOTIDE SEQUENCE [LARGE SCALE GENOMIC DNA]</scope>
    <source>
        <strain evidence="2 3">ITR2</strain>
    </source>
</reference>
<keyword evidence="1" id="KW-1133">Transmembrane helix</keyword>
<name>A0ABS1J5Q2_9BACL</name>
<proteinExistence type="predicted"/>
<evidence type="ECO:0000313" key="3">
    <source>
        <dbReference type="Proteomes" id="UP000602284"/>
    </source>
</evidence>
<accession>A0ABS1J5Q2</accession>
<dbReference type="EMBL" id="JAEQNB010000001">
    <property type="protein sequence ID" value="MBL0385586.1"/>
    <property type="molecule type" value="Genomic_DNA"/>
</dbReference>
<organism evidence="2 3">
    <name type="scientific">Tumebacillus amylolyticus</name>
    <dbReference type="NCBI Taxonomy" id="2801339"/>
    <lineage>
        <taxon>Bacteria</taxon>
        <taxon>Bacillati</taxon>
        <taxon>Bacillota</taxon>
        <taxon>Bacilli</taxon>
        <taxon>Bacillales</taxon>
        <taxon>Alicyclobacillaceae</taxon>
        <taxon>Tumebacillus</taxon>
    </lineage>
</organism>
<dbReference type="RefSeq" id="WP_201630950.1">
    <property type="nucleotide sequence ID" value="NZ_JAEQNB010000001.1"/>
</dbReference>
<comment type="caution">
    <text evidence="2">The sequence shown here is derived from an EMBL/GenBank/DDBJ whole genome shotgun (WGS) entry which is preliminary data.</text>
</comment>
<evidence type="ECO:0000256" key="1">
    <source>
        <dbReference type="SAM" id="Phobius"/>
    </source>
</evidence>
<keyword evidence="3" id="KW-1185">Reference proteome</keyword>
<feature type="transmembrane region" description="Helical" evidence="1">
    <location>
        <begin position="39"/>
        <end position="60"/>
    </location>
</feature>
<protein>
    <submittedName>
        <fullName evidence="2">Uncharacterized protein</fullName>
    </submittedName>
</protein>
<evidence type="ECO:0000313" key="2">
    <source>
        <dbReference type="EMBL" id="MBL0385586.1"/>
    </source>
</evidence>
<gene>
    <name evidence="2" type="ORF">JJB07_02890</name>
</gene>
<keyword evidence="1" id="KW-0472">Membrane</keyword>
<dbReference type="Proteomes" id="UP000602284">
    <property type="component" value="Unassembled WGS sequence"/>
</dbReference>